<dbReference type="Gene3D" id="3.30.1330.40">
    <property type="entry name" value="RutC-like"/>
    <property type="match status" value="1"/>
</dbReference>
<dbReference type="GO" id="GO:0005829">
    <property type="term" value="C:cytosol"/>
    <property type="evidence" value="ECO:0007669"/>
    <property type="project" value="TreeGrafter"/>
</dbReference>
<name>A0A8J3ZGC3_9ACTN</name>
<protein>
    <submittedName>
        <fullName evidence="1">Endoribonuclease L-PSP</fullName>
    </submittedName>
</protein>
<dbReference type="InterPro" id="IPR006175">
    <property type="entry name" value="YjgF/YER057c/UK114"/>
</dbReference>
<dbReference type="Proteomes" id="UP000612585">
    <property type="component" value="Unassembled WGS sequence"/>
</dbReference>
<dbReference type="AlphaFoldDB" id="A0A8J3ZGC3"/>
<dbReference type="SUPFAM" id="SSF55298">
    <property type="entry name" value="YjgF-like"/>
    <property type="match status" value="1"/>
</dbReference>
<dbReference type="CDD" id="cd00448">
    <property type="entry name" value="YjgF_YER057c_UK114_family"/>
    <property type="match status" value="1"/>
</dbReference>
<evidence type="ECO:0000313" key="1">
    <source>
        <dbReference type="EMBL" id="GIJ60848.1"/>
    </source>
</evidence>
<dbReference type="PANTHER" id="PTHR11803:SF44">
    <property type="entry name" value="RUTC FAMILY PROTEIN YJGH"/>
    <property type="match status" value="1"/>
</dbReference>
<reference evidence="1" key="1">
    <citation type="submission" date="2021-01" db="EMBL/GenBank/DDBJ databases">
        <title>Whole genome shotgun sequence of Virgisporangium aurantiacum NBRC 16421.</title>
        <authorList>
            <person name="Komaki H."/>
            <person name="Tamura T."/>
        </authorList>
    </citation>
    <scope>NUCLEOTIDE SEQUENCE</scope>
    <source>
        <strain evidence="1">NBRC 16421</strain>
    </source>
</reference>
<organism evidence="1 2">
    <name type="scientific">Virgisporangium aurantiacum</name>
    <dbReference type="NCBI Taxonomy" id="175570"/>
    <lineage>
        <taxon>Bacteria</taxon>
        <taxon>Bacillati</taxon>
        <taxon>Actinomycetota</taxon>
        <taxon>Actinomycetes</taxon>
        <taxon>Micromonosporales</taxon>
        <taxon>Micromonosporaceae</taxon>
        <taxon>Virgisporangium</taxon>
    </lineage>
</organism>
<evidence type="ECO:0000313" key="2">
    <source>
        <dbReference type="Proteomes" id="UP000612585"/>
    </source>
</evidence>
<proteinExistence type="predicted"/>
<dbReference type="InterPro" id="IPR035959">
    <property type="entry name" value="RutC-like_sf"/>
</dbReference>
<dbReference type="Pfam" id="PF01042">
    <property type="entry name" value="Ribonuc_L-PSP"/>
    <property type="match status" value="1"/>
</dbReference>
<accession>A0A8J3ZGC3</accession>
<gene>
    <name evidence="1" type="ORF">Vau01_083640</name>
</gene>
<comment type="caution">
    <text evidence="1">The sequence shown here is derived from an EMBL/GenBank/DDBJ whole genome shotgun (WGS) entry which is preliminary data.</text>
</comment>
<dbReference type="EMBL" id="BOPG01000061">
    <property type="protein sequence ID" value="GIJ60848.1"/>
    <property type="molecule type" value="Genomic_DNA"/>
</dbReference>
<dbReference type="PANTHER" id="PTHR11803">
    <property type="entry name" value="2-IMINOBUTANOATE/2-IMINOPROPANOATE DEAMINASE RIDA"/>
    <property type="match status" value="1"/>
</dbReference>
<sequence>MWFHTAMVERFHPEGRPLPPVPLSPATRAGDFVFVSGQVANLPDGSVYIGDFEREVELTIDNVELVLAAAGARLDQVVKVGAYLSNPLLFAPFNEVYRRRFGDAPPARTTVVVTFGHPDVRVEIDVIAHVG</sequence>
<dbReference type="GO" id="GO:0019239">
    <property type="term" value="F:deaminase activity"/>
    <property type="evidence" value="ECO:0007669"/>
    <property type="project" value="TreeGrafter"/>
</dbReference>
<keyword evidence="2" id="KW-1185">Reference proteome</keyword>